<evidence type="ECO:0000256" key="2">
    <source>
        <dbReference type="ARBA" id="ARBA00009156"/>
    </source>
</evidence>
<name>A0AAD4CKV4_ASPNN</name>
<dbReference type="NCBIfam" id="TIGR01315">
    <property type="entry name" value="5C_CHO_kinase"/>
    <property type="match status" value="1"/>
</dbReference>
<dbReference type="GO" id="GO:0019321">
    <property type="term" value="P:pentose metabolic process"/>
    <property type="evidence" value="ECO:0007669"/>
    <property type="project" value="TreeGrafter"/>
</dbReference>
<comment type="subcellular location">
    <subcellularLocation>
        <location evidence="1">Cytoplasm</location>
    </subcellularLocation>
</comment>
<dbReference type="InterPro" id="IPR000577">
    <property type="entry name" value="Carb_kinase_FGGY"/>
</dbReference>
<dbReference type="PANTHER" id="PTHR43435:SF4">
    <property type="entry name" value="FGGY CARBOHYDRATE KINASE DOMAIN-CONTAINING PROTEIN"/>
    <property type="match status" value="1"/>
</dbReference>
<evidence type="ECO:0000259" key="5">
    <source>
        <dbReference type="Pfam" id="PF00370"/>
    </source>
</evidence>
<dbReference type="SUPFAM" id="SSF53067">
    <property type="entry name" value="Actin-like ATPase domain"/>
    <property type="match status" value="2"/>
</dbReference>
<keyword evidence="3" id="KW-0808">Transferase</keyword>
<proteinExistence type="inferred from homology"/>
<gene>
    <name evidence="7" type="ORF">FE257_008874</name>
</gene>
<feature type="domain" description="Carbohydrate kinase FGGY N-terminal" evidence="5">
    <location>
        <begin position="10"/>
        <end position="183"/>
    </location>
</feature>
<evidence type="ECO:0000256" key="4">
    <source>
        <dbReference type="ARBA" id="ARBA00022777"/>
    </source>
</evidence>
<dbReference type="Gene3D" id="1.20.58.2240">
    <property type="match status" value="1"/>
</dbReference>
<accession>A0AAD4CKV4</accession>
<dbReference type="GO" id="GO:0019150">
    <property type="term" value="F:D-ribulokinase activity"/>
    <property type="evidence" value="ECO:0007669"/>
    <property type="project" value="TreeGrafter"/>
</dbReference>
<keyword evidence="8" id="KW-1185">Reference proteome</keyword>
<dbReference type="InterPro" id="IPR043129">
    <property type="entry name" value="ATPase_NBD"/>
</dbReference>
<sequence length="581" mass="62825">MVSFKYGDHYIGVDVGTGSARACVIDHTGNIVGLASQDIKTWQPRPEFYEQSTANIWDSICTAVKQAVQQCGVPSSNIRGLAFDATCSLAVFSEDTDSPVSVSGLDSSNDRNVILWLDHRAVEETKTINATGHPVLQYVGGGMSVEMEMPKILWLKKNMDASLFQNCKFYDLADALTHLATGKESRSYCSVICKQGYLVSGTDRGEEGWQLDFLMSIGLEDLAADNFARLGGINGKNGVYLSAGECVGPLGEKAAAELGLSPGIAVGSGVIDAYAGWIGTVGAKADLGLADEMSHKEHVSQRLAVVAGTSTCHLAMSDDELFVPGVWGPYRDVLFPGAYLAEGGQSATGELIRHVVESHPAYSAAKGAAEQAGVHIYSFLNEYLRQEAKQAQVAHVAQLAKHFFFYGDLWGNRSPIADPQMSGTIIGLRSDQSLKSLALHYYGVLEFIALQTRQIVDTMNKHGHHISTVFMSGSQTQNDILVHLIASACRVPVVLPEYVHAAVCHGAAMLAAMAATTASGKKSKDLWGIMDQMSKPGRRVDPTADVDEQRLLQAKYEVFLDMCFKQREYRELVDRSLNGTA</sequence>
<dbReference type="InterPro" id="IPR018484">
    <property type="entry name" value="FGGY_N"/>
</dbReference>
<dbReference type="CDD" id="cd07782">
    <property type="entry name" value="ASKHA_NBD_FGGY_D-RBK"/>
    <property type="match status" value="1"/>
</dbReference>
<comment type="caution">
    <text evidence="7">The sequence shown here is derived from an EMBL/GenBank/DDBJ whole genome shotgun (WGS) entry which is preliminary data.</text>
</comment>
<dbReference type="InterPro" id="IPR006003">
    <property type="entry name" value="FGGY_RbtK-like"/>
</dbReference>
<feature type="domain" description="Carbohydrate kinase FGGY C-terminal" evidence="6">
    <location>
        <begin position="303"/>
        <end position="515"/>
    </location>
</feature>
<keyword evidence="4" id="KW-0418">Kinase</keyword>
<evidence type="ECO:0000313" key="7">
    <source>
        <dbReference type="EMBL" id="KAF9888301.1"/>
    </source>
</evidence>
<evidence type="ECO:0000256" key="1">
    <source>
        <dbReference type="ARBA" id="ARBA00004496"/>
    </source>
</evidence>
<dbReference type="Pfam" id="PF02782">
    <property type="entry name" value="FGGY_C"/>
    <property type="match status" value="1"/>
</dbReference>
<evidence type="ECO:0000256" key="3">
    <source>
        <dbReference type="ARBA" id="ARBA00022679"/>
    </source>
</evidence>
<evidence type="ECO:0000259" key="6">
    <source>
        <dbReference type="Pfam" id="PF02782"/>
    </source>
</evidence>
<reference evidence="7" key="2">
    <citation type="submission" date="2020-02" db="EMBL/GenBank/DDBJ databases">
        <authorList>
            <person name="Gilchrist C.L.M."/>
            <person name="Chooi Y.-H."/>
        </authorList>
    </citation>
    <scope>NUCLEOTIDE SEQUENCE</scope>
    <source>
        <strain evidence="7">MST-FP2251</strain>
    </source>
</reference>
<dbReference type="GO" id="GO:0005737">
    <property type="term" value="C:cytoplasm"/>
    <property type="evidence" value="ECO:0007669"/>
    <property type="project" value="UniProtKB-SubCell"/>
</dbReference>
<protein>
    <submittedName>
        <fullName evidence="7">Uncharacterized protein</fullName>
    </submittedName>
</protein>
<dbReference type="Gene3D" id="3.30.420.40">
    <property type="match status" value="1"/>
</dbReference>
<dbReference type="AlphaFoldDB" id="A0AAD4CKV4"/>
<organism evidence="7 8">
    <name type="scientific">Aspergillus nanangensis</name>
    <dbReference type="NCBI Taxonomy" id="2582783"/>
    <lineage>
        <taxon>Eukaryota</taxon>
        <taxon>Fungi</taxon>
        <taxon>Dikarya</taxon>
        <taxon>Ascomycota</taxon>
        <taxon>Pezizomycotina</taxon>
        <taxon>Eurotiomycetes</taxon>
        <taxon>Eurotiomycetidae</taxon>
        <taxon>Eurotiales</taxon>
        <taxon>Aspergillaceae</taxon>
        <taxon>Aspergillus</taxon>
        <taxon>Aspergillus subgen. Circumdati</taxon>
    </lineage>
</organism>
<dbReference type="Proteomes" id="UP001194746">
    <property type="component" value="Unassembled WGS sequence"/>
</dbReference>
<dbReference type="EMBL" id="VCAU01000049">
    <property type="protein sequence ID" value="KAF9888301.1"/>
    <property type="molecule type" value="Genomic_DNA"/>
</dbReference>
<dbReference type="InterPro" id="IPR018485">
    <property type="entry name" value="FGGY_C"/>
</dbReference>
<comment type="similarity">
    <text evidence="2">Belongs to the FGGY kinase family.</text>
</comment>
<dbReference type="Pfam" id="PF00370">
    <property type="entry name" value="FGGY_N"/>
    <property type="match status" value="1"/>
</dbReference>
<dbReference type="PANTHER" id="PTHR43435">
    <property type="entry name" value="RIBULOKINASE"/>
    <property type="match status" value="1"/>
</dbReference>
<reference evidence="7" key="1">
    <citation type="journal article" date="2019" name="Beilstein J. Org. Chem.">
        <title>Nanangenines: drimane sesquiterpenoids as the dominant metabolite cohort of a novel Australian fungus, Aspergillus nanangensis.</title>
        <authorList>
            <person name="Lacey H.J."/>
            <person name="Gilchrist C.L.M."/>
            <person name="Crombie A."/>
            <person name="Kalaitzis J.A."/>
            <person name="Vuong D."/>
            <person name="Rutledge P.J."/>
            <person name="Turner P."/>
            <person name="Pitt J.I."/>
            <person name="Lacey E."/>
            <person name="Chooi Y.H."/>
            <person name="Piggott A.M."/>
        </authorList>
    </citation>
    <scope>NUCLEOTIDE SEQUENCE</scope>
    <source>
        <strain evidence="7">MST-FP2251</strain>
    </source>
</reference>
<dbReference type="PIRSF" id="PIRSF000538">
    <property type="entry name" value="GlpK"/>
    <property type="match status" value="1"/>
</dbReference>
<evidence type="ECO:0000313" key="8">
    <source>
        <dbReference type="Proteomes" id="UP001194746"/>
    </source>
</evidence>